<feature type="compositionally biased region" description="Basic and acidic residues" evidence="1">
    <location>
        <begin position="431"/>
        <end position="442"/>
    </location>
</feature>
<feature type="transmembrane region" description="Helical" evidence="2">
    <location>
        <begin position="96"/>
        <end position="117"/>
    </location>
</feature>
<proteinExistence type="predicted"/>
<dbReference type="OrthoDB" id="581198at2"/>
<name>A0A5J6Z931_9CORY</name>
<reference evidence="4" key="1">
    <citation type="submission" date="2019-10" db="EMBL/GenBank/DDBJ databases">
        <title>Complete genome sequence of Corynebacterium urogenitalis DSM 108747, isolated from the genital tract of a cow.</title>
        <authorList>
            <person name="Ruckert C."/>
            <person name="Ballas P."/>
            <person name="Wagener K."/>
            <person name="Drillich M."/>
            <person name="Kaempfer P."/>
            <person name="Busse H.-J."/>
            <person name="Ehling-Schulz M."/>
        </authorList>
    </citation>
    <scope>NUCLEOTIDE SEQUENCE [LARGE SCALE GENOMIC DNA]</scope>
    <source>
        <strain evidence="4">LMM 1652</strain>
    </source>
</reference>
<evidence type="ECO:0008006" key="5">
    <source>
        <dbReference type="Google" id="ProtNLM"/>
    </source>
</evidence>
<feature type="transmembrane region" description="Helical" evidence="2">
    <location>
        <begin position="368"/>
        <end position="387"/>
    </location>
</feature>
<keyword evidence="4" id="KW-1185">Reference proteome</keyword>
<dbReference type="RefSeq" id="WP_151902493.1">
    <property type="nucleotide sequence ID" value="NZ_CP045032.1"/>
</dbReference>
<evidence type="ECO:0000256" key="2">
    <source>
        <dbReference type="SAM" id="Phobius"/>
    </source>
</evidence>
<feature type="transmembrane region" description="Helical" evidence="2">
    <location>
        <begin position="323"/>
        <end position="341"/>
    </location>
</feature>
<feature type="transmembrane region" description="Helical" evidence="2">
    <location>
        <begin position="7"/>
        <end position="27"/>
    </location>
</feature>
<feature type="region of interest" description="Disordered" evidence="1">
    <location>
        <begin position="431"/>
        <end position="455"/>
    </location>
</feature>
<feature type="compositionally biased region" description="Low complexity" evidence="1">
    <location>
        <begin position="50"/>
        <end position="61"/>
    </location>
</feature>
<feature type="transmembrane region" description="Helical" evidence="2">
    <location>
        <begin position="347"/>
        <end position="363"/>
    </location>
</feature>
<feature type="transmembrane region" description="Helical" evidence="2">
    <location>
        <begin position="214"/>
        <end position="234"/>
    </location>
</feature>
<feature type="transmembrane region" description="Helical" evidence="2">
    <location>
        <begin position="290"/>
        <end position="311"/>
    </location>
</feature>
<evidence type="ECO:0000256" key="1">
    <source>
        <dbReference type="SAM" id="MobiDB-lite"/>
    </source>
</evidence>
<evidence type="ECO:0000313" key="3">
    <source>
        <dbReference type="EMBL" id="QFQ02087.1"/>
    </source>
</evidence>
<organism evidence="3 4">
    <name type="scientific">Corynebacterium urogenitale</name>
    <dbReference type="NCBI Taxonomy" id="2487892"/>
    <lineage>
        <taxon>Bacteria</taxon>
        <taxon>Bacillati</taxon>
        <taxon>Actinomycetota</taxon>
        <taxon>Actinomycetes</taxon>
        <taxon>Mycobacteriales</taxon>
        <taxon>Corynebacteriaceae</taxon>
        <taxon>Corynebacterium</taxon>
    </lineage>
</organism>
<protein>
    <recommendedName>
        <fullName evidence="5">DUF2029 domain-containing protein</fullName>
    </recommendedName>
</protein>
<feature type="transmembrane region" description="Helical" evidence="2">
    <location>
        <begin position="178"/>
        <end position="202"/>
    </location>
</feature>
<gene>
    <name evidence="3" type="ORF">CUROG_03540</name>
</gene>
<feature type="transmembrane region" description="Helical" evidence="2">
    <location>
        <begin position="138"/>
        <end position="158"/>
    </location>
</feature>
<dbReference type="AlphaFoldDB" id="A0A5J6Z931"/>
<feature type="region of interest" description="Disordered" evidence="1">
    <location>
        <begin position="46"/>
        <end position="67"/>
    </location>
</feature>
<keyword evidence="2" id="KW-0472">Membrane</keyword>
<dbReference type="EMBL" id="CP045032">
    <property type="protein sequence ID" value="QFQ02087.1"/>
    <property type="molecule type" value="Genomic_DNA"/>
</dbReference>
<accession>A0A5J6Z931</accession>
<dbReference type="KEGG" id="cuo:CUROG_03540"/>
<evidence type="ECO:0000313" key="4">
    <source>
        <dbReference type="Proteomes" id="UP000326711"/>
    </source>
</evidence>
<feature type="transmembrane region" description="Helical" evidence="2">
    <location>
        <begin position="399"/>
        <end position="421"/>
    </location>
</feature>
<sequence length="455" mass="49771">MLKNIKALWAGWAVVHGLLLATVLIYGTTDEDVHYYFLGMNPNAPDKDGPSSNPANPNNAAQMAAESGNGPLTEYPHTGTWPLRALDLISFDNETAFIKLFSLMCAIISGLFLWYILRWGRDNAQLNTATDKRNCRITAGWFWVMFCAAAGPLLLTRLDIVSGVLVAMSAAWMLTRPRVSAFLLAFATLSKLWPGVLAAAFVGKFNIRATWVRLLSFGASLLGLALVTVFSSGVNRLVSPITYQDVRGLQVESVMATPFMAARIADPAKWTIDYAQSKSFEIFGPGVAQAVQVADVLLLATVAFALCFALWRFLRGGWTHETAVLFALLMVCMLILANKVFSPQYMVWLAPLIAVASLVVTTISTRTLFIMTLVISVLTTLVYPVTYLQLIEDNASLPLILLALRNSGIVVLTIYVGFCLFRACRGSRDADTSLNKHSEPVRRTAQSQSSVAATR</sequence>
<feature type="compositionally biased region" description="Polar residues" evidence="1">
    <location>
        <begin position="444"/>
        <end position="455"/>
    </location>
</feature>
<keyword evidence="2" id="KW-0812">Transmembrane</keyword>
<dbReference type="Proteomes" id="UP000326711">
    <property type="component" value="Chromosome"/>
</dbReference>
<keyword evidence="2" id="KW-1133">Transmembrane helix</keyword>